<dbReference type="RefSeq" id="WP_212227687.1">
    <property type="nucleotide sequence ID" value="NZ_JAGUCN010000008.1"/>
</dbReference>
<accession>A0ABS5K9F8</accession>
<comment type="caution">
    <text evidence="2">The sequence shown here is derived from an EMBL/GenBank/DDBJ whole genome shotgun (WGS) entry which is preliminary data.</text>
</comment>
<evidence type="ECO:0000313" key="2">
    <source>
        <dbReference type="EMBL" id="MBS2211497.1"/>
    </source>
</evidence>
<organism evidence="2 3">
    <name type="scientific">Carboxylicivirga mesophila</name>
    <dbReference type="NCBI Taxonomy" id="1166478"/>
    <lineage>
        <taxon>Bacteria</taxon>
        <taxon>Pseudomonadati</taxon>
        <taxon>Bacteroidota</taxon>
        <taxon>Bacteroidia</taxon>
        <taxon>Marinilabiliales</taxon>
        <taxon>Marinilabiliaceae</taxon>
        <taxon>Carboxylicivirga</taxon>
    </lineage>
</organism>
<feature type="domain" description="Alpha-L-glutamate ligase-related protein ATP-grasp" evidence="1">
    <location>
        <begin position="94"/>
        <end position="361"/>
    </location>
</feature>
<keyword evidence="3" id="KW-1185">Reference proteome</keyword>
<evidence type="ECO:0000313" key="3">
    <source>
        <dbReference type="Proteomes" id="UP000721861"/>
    </source>
</evidence>
<proteinExistence type="predicted"/>
<protein>
    <recommendedName>
        <fullName evidence="1">Alpha-L-glutamate ligase-related protein ATP-grasp domain-containing protein</fullName>
    </recommendedName>
</protein>
<dbReference type="EMBL" id="JAGUCN010000008">
    <property type="protein sequence ID" value="MBS2211497.1"/>
    <property type="molecule type" value="Genomic_DNA"/>
</dbReference>
<dbReference type="SUPFAM" id="SSF56059">
    <property type="entry name" value="Glutathione synthetase ATP-binding domain-like"/>
    <property type="match status" value="1"/>
</dbReference>
<reference evidence="2 3" key="1">
    <citation type="journal article" date="2014" name="Int. J. Syst. Evol. Microbiol.">
        <title>Carboxylicivirga gen. nov. in the family Marinilabiliaceae with two novel species, Carboxylicivirga mesophila sp. nov. and Carboxylicivirga taeanensis sp. nov., and reclassification of Cytophaga fermentans as Saccharicrinis fermentans gen. nov., comb. nov.</title>
        <authorList>
            <person name="Yang S.H."/>
            <person name="Seo H.S."/>
            <person name="Woo J.H."/>
            <person name="Oh H.M."/>
            <person name="Jang H."/>
            <person name="Lee J.H."/>
            <person name="Kim S.J."/>
            <person name="Kwon K.K."/>
        </authorList>
    </citation>
    <scope>NUCLEOTIDE SEQUENCE [LARGE SCALE GENOMIC DNA]</scope>
    <source>
        <strain evidence="2 3">JCM 18290</strain>
    </source>
</reference>
<dbReference type="InterPro" id="IPR039523">
    <property type="entry name" value="RimK-rel_E_lig_ATP-grasp"/>
</dbReference>
<gene>
    <name evidence="2" type="ORF">KEM09_08800</name>
</gene>
<name>A0ABS5K9F8_9BACT</name>
<sequence length="389" mass="44868">MGAGIKLVHNGFRASRVLTRKLFYLQYDYFAKKEYDSIWNDIADGQRFSSEEVKRYKNRWKWSHANIIPTNLYKVCATISGNRSADFLPDNVYNHSIEPVLNNKQVSHAYADKALYDRLLGSHKELLPVTLLKNVNGIFYDGLGNQVADPEKQIQSFITNEEKLLVKPSIDSWGGRDVYVFYKNDGRFTLKNKDTELTLKWLLRKFEKDFVIQQVLKQHPFYRQFNESSFNTFRVFTYRSVADNKLHLLHVALRIGKPDSEVDNIKMGGTAIVVKSSGELNDFALLKTMRKIDHVPNKPGLKLKELGKLHKIDEIKATALELAEYVPHSRLIGFDMSIDEDDNIRLVEINTSNIGIGAQIMIGPFFGEFTQEVIDYCKKMKKVDILKIY</sequence>
<dbReference type="Proteomes" id="UP000721861">
    <property type="component" value="Unassembled WGS sequence"/>
</dbReference>
<dbReference type="Pfam" id="PF14397">
    <property type="entry name" value="ATPgrasp_ST"/>
    <property type="match status" value="1"/>
</dbReference>
<evidence type="ECO:0000259" key="1">
    <source>
        <dbReference type="Pfam" id="PF14397"/>
    </source>
</evidence>